<dbReference type="Gene3D" id="3.40.630.90">
    <property type="match status" value="1"/>
</dbReference>
<dbReference type="RefSeq" id="WP_279950490.1">
    <property type="nucleotide sequence ID" value="NZ_BAABEN010000007.1"/>
</dbReference>
<dbReference type="InterPro" id="IPR000182">
    <property type="entry name" value="GNAT_dom"/>
</dbReference>
<comment type="caution">
    <text evidence="2">The sequence shown here is derived from an EMBL/GenBank/DDBJ whole genome shotgun (WGS) entry which is preliminary data.</text>
</comment>
<dbReference type="InterPro" id="IPR052729">
    <property type="entry name" value="Acyl/Acetyltrans_Enzymes"/>
</dbReference>
<dbReference type="Pfam" id="PF18014">
    <property type="entry name" value="Acetyltransf_18"/>
    <property type="match status" value="1"/>
</dbReference>
<evidence type="ECO:0000313" key="3">
    <source>
        <dbReference type="Proteomes" id="UP001607069"/>
    </source>
</evidence>
<dbReference type="InterPro" id="IPR041496">
    <property type="entry name" value="YitH/HolE_GNAT"/>
</dbReference>
<reference evidence="2 3" key="1">
    <citation type="submission" date="2024-10" db="EMBL/GenBank/DDBJ databases">
        <authorList>
            <person name="Cho J.-C."/>
        </authorList>
    </citation>
    <scope>NUCLEOTIDE SEQUENCE [LARGE SCALE GENOMIC DNA]</scope>
    <source>
        <strain evidence="2 3">KCTC29696</strain>
    </source>
</reference>
<sequence>MTSAHIRPPAPLPPVRRLTLADLPACLDLAADRGWTREKHKWRLLLTAGQGYGIDAPGDDPRGGLIGACVLTSYGPRPGSPDSRAHTCVGMVLVAERHARRGLGRHLMRHALGEAGDAVVFLTATSNGRPLYEELGFTAVGTTVMLTGRLAPARSPGPPVPVRDAAAADLPAVLALDARAFGADRTHLIARLPSFADHFVVAASHAGPGGIAGFAAAWPNEGTTVIGPVVAEDETTARALITELASRTGGPVRYDADLHHRGLVDWLRSGGLDGDFTTTVMVRGAPDVPGDPGLRFAPYSVALG</sequence>
<dbReference type="PANTHER" id="PTHR47237:SF2">
    <property type="entry name" value="BLL4206 PROTEIN"/>
    <property type="match status" value="1"/>
</dbReference>
<proteinExistence type="predicted"/>
<organism evidence="2 3">
    <name type="scientific">Streptomyces chitinivorans</name>
    <dbReference type="NCBI Taxonomy" id="1257027"/>
    <lineage>
        <taxon>Bacteria</taxon>
        <taxon>Bacillati</taxon>
        <taxon>Actinomycetota</taxon>
        <taxon>Actinomycetes</taxon>
        <taxon>Kitasatosporales</taxon>
        <taxon>Streptomycetaceae</taxon>
        <taxon>Streptomyces</taxon>
    </lineage>
</organism>
<keyword evidence="3" id="KW-1185">Reference proteome</keyword>
<dbReference type="Proteomes" id="UP001607069">
    <property type="component" value="Unassembled WGS sequence"/>
</dbReference>
<dbReference type="EC" id="2.3.1.-" evidence="2"/>
<feature type="domain" description="N-acetyltransferase" evidence="1">
    <location>
        <begin position="13"/>
        <end position="161"/>
    </location>
</feature>
<dbReference type="PANTHER" id="PTHR47237">
    <property type="entry name" value="SLL0310 PROTEIN"/>
    <property type="match status" value="1"/>
</dbReference>
<dbReference type="CDD" id="cd04301">
    <property type="entry name" value="NAT_SF"/>
    <property type="match status" value="1"/>
</dbReference>
<keyword evidence="2" id="KW-0012">Acyltransferase</keyword>
<dbReference type="InterPro" id="IPR016181">
    <property type="entry name" value="Acyl_CoA_acyltransferase"/>
</dbReference>
<dbReference type="SUPFAM" id="SSF55729">
    <property type="entry name" value="Acyl-CoA N-acyltransferases (Nat)"/>
    <property type="match status" value="1"/>
</dbReference>
<name>A0ABW7HQ07_9ACTN</name>
<evidence type="ECO:0000313" key="2">
    <source>
        <dbReference type="EMBL" id="MFH0247958.1"/>
    </source>
</evidence>
<evidence type="ECO:0000259" key="1">
    <source>
        <dbReference type="PROSITE" id="PS51186"/>
    </source>
</evidence>
<dbReference type="EMBL" id="JBIHMK010000016">
    <property type="protein sequence ID" value="MFH0247958.1"/>
    <property type="molecule type" value="Genomic_DNA"/>
</dbReference>
<dbReference type="Gene3D" id="3.40.630.30">
    <property type="match status" value="1"/>
</dbReference>
<keyword evidence="2" id="KW-0808">Transferase</keyword>
<gene>
    <name evidence="2" type="ORF">ACG5V6_07000</name>
</gene>
<accession>A0ABW7HQ07</accession>
<dbReference type="Pfam" id="PF00583">
    <property type="entry name" value="Acetyltransf_1"/>
    <property type="match status" value="1"/>
</dbReference>
<dbReference type="GO" id="GO:0016746">
    <property type="term" value="F:acyltransferase activity"/>
    <property type="evidence" value="ECO:0007669"/>
    <property type="project" value="UniProtKB-KW"/>
</dbReference>
<dbReference type="PROSITE" id="PS51186">
    <property type="entry name" value="GNAT"/>
    <property type="match status" value="1"/>
</dbReference>
<protein>
    <submittedName>
        <fullName evidence="2">GNAT family N-acetyltransferase</fullName>
        <ecNumber evidence="2">2.3.1.-</ecNumber>
    </submittedName>
</protein>